<sequence length="285" mass="31447">MSLLNSNSQGLEIQQYPGPACWSSTGSGGSQKSSSGYGDTPPSSNNPSGLNCRPNVSQQQNIKLCSSPVPTSRGMIFGPQQNQGGFAAPLLLDEELLLLGGGSQNNPESSQAQIHHLSQDGNAQSLRRFQQPRRYLNDTTQTRKHALASERMLFLSHLPSTRHNKHVNQVINHTYSLLVMTTECQDQKSRPRDRLDLALATCYDQARFWNMTKAEVCMREEDSALYVAKKGQKPANHQQQPGHGNLHIANHPEPLRVGFGIIGGPHTLCSNMGFQRTLDGRIFYS</sequence>
<proteinExistence type="predicted"/>
<name>A0ABD2PZ85_9PLAT</name>
<protein>
    <submittedName>
        <fullName evidence="2">Uncharacterized protein</fullName>
    </submittedName>
</protein>
<evidence type="ECO:0000313" key="2">
    <source>
        <dbReference type="EMBL" id="KAL3312579.1"/>
    </source>
</evidence>
<accession>A0ABD2PZ85</accession>
<feature type="region of interest" description="Disordered" evidence="1">
    <location>
        <begin position="17"/>
        <end position="57"/>
    </location>
</feature>
<feature type="compositionally biased region" description="Polar residues" evidence="1">
    <location>
        <begin position="41"/>
        <end position="57"/>
    </location>
</feature>
<dbReference type="EMBL" id="JBJKFK010001641">
    <property type="protein sequence ID" value="KAL3312579.1"/>
    <property type="molecule type" value="Genomic_DNA"/>
</dbReference>
<keyword evidence="3" id="KW-1185">Reference proteome</keyword>
<evidence type="ECO:0000313" key="3">
    <source>
        <dbReference type="Proteomes" id="UP001626550"/>
    </source>
</evidence>
<evidence type="ECO:0000256" key="1">
    <source>
        <dbReference type="SAM" id="MobiDB-lite"/>
    </source>
</evidence>
<dbReference type="Proteomes" id="UP001626550">
    <property type="component" value="Unassembled WGS sequence"/>
</dbReference>
<reference evidence="2 3" key="1">
    <citation type="submission" date="2024-11" db="EMBL/GenBank/DDBJ databases">
        <title>Adaptive evolution of stress response genes in parasites aligns with host niche diversity.</title>
        <authorList>
            <person name="Hahn C."/>
            <person name="Resl P."/>
        </authorList>
    </citation>
    <scope>NUCLEOTIDE SEQUENCE [LARGE SCALE GENOMIC DNA]</scope>
    <source>
        <strain evidence="2">EGGRZ-B1_66</strain>
        <tissue evidence="2">Body</tissue>
    </source>
</reference>
<comment type="caution">
    <text evidence="2">The sequence shown here is derived from an EMBL/GenBank/DDBJ whole genome shotgun (WGS) entry which is preliminary data.</text>
</comment>
<dbReference type="AlphaFoldDB" id="A0ABD2PZ85"/>
<gene>
    <name evidence="2" type="ORF">Ciccas_008829</name>
</gene>
<organism evidence="2 3">
    <name type="scientific">Cichlidogyrus casuarinus</name>
    <dbReference type="NCBI Taxonomy" id="1844966"/>
    <lineage>
        <taxon>Eukaryota</taxon>
        <taxon>Metazoa</taxon>
        <taxon>Spiralia</taxon>
        <taxon>Lophotrochozoa</taxon>
        <taxon>Platyhelminthes</taxon>
        <taxon>Monogenea</taxon>
        <taxon>Monopisthocotylea</taxon>
        <taxon>Dactylogyridea</taxon>
        <taxon>Ancyrocephalidae</taxon>
        <taxon>Cichlidogyrus</taxon>
    </lineage>
</organism>